<dbReference type="Proteomes" id="UP000245207">
    <property type="component" value="Unassembled WGS sequence"/>
</dbReference>
<accession>A0A2U1Q1H8</accession>
<name>A0A2U1Q1H8_ARTAN</name>
<sequence>MKASTILFGDDNYENKLMVTAKKNDTSEEGISRPCENKEFEDSYVVDTEKIDISEALNDSVKEPNAYFQVDNLKTDSEVISGP</sequence>
<dbReference type="EMBL" id="PKPP01000517">
    <property type="protein sequence ID" value="PWA91802.1"/>
    <property type="molecule type" value="Genomic_DNA"/>
</dbReference>
<organism evidence="1 2">
    <name type="scientific">Artemisia annua</name>
    <name type="common">Sweet wormwood</name>
    <dbReference type="NCBI Taxonomy" id="35608"/>
    <lineage>
        <taxon>Eukaryota</taxon>
        <taxon>Viridiplantae</taxon>
        <taxon>Streptophyta</taxon>
        <taxon>Embryophyta</taxon>
        <taxon>Tracheophyta</taxon>
        <taxon>Spermatophyta</taxon>
        <taxon>Magnoliopsida</taxon>
        <taxon>eudicotyledons</taxon>
        <taxon>Gunneridae</taxon>
        <taxon>Pentapetalae</taxon>
        <taxon>asterids</taxon>
        <taxon>campanulids</taxon>
        <taxon>Asterales</taxon>
        <taxon>Asteraceae</taxon>
        <taxon>Asteroideae</taxon>
        <taxon>Anthemideae</taxon>
        <taxon>Artemisiinae</taxon>
        <taxon>Artemisia</taxon>
    </lineage>
</organism>
<reference evidence="1 2" key="1">
    <citation type="journal article" date="2018" name="Mol. Plant">
        <title>The genome of Artemisia annua provides insight into the evolution of Asteraceae family and artemisinin biosynthesis.</title>
        <authorList>
            <person name="Shen Q."/>
            <person name="Zhang L."/>
            <person name="Liao Z."/>
            <person name="Wang S."/>
            <person name="Yan T."/>
            <person name="Shi P."/>
            <person name="Liu M."/>
            <person name="Fu X."/>
            <person name="Pan Q."/>
            <person name="Wang Y."/>
            <person name="Lv Z."/>
            <person name="Lu X."/>
            <person name="Zhang F."/>
            <person name="Jiang W."/>
            <person name="Ma Y."/>
            <person name="Chen M."/>
            <person name="Hao X."/>
            <person name="Li L."/>
            <person name="Tang Y."/>
            <person name="Lv G."/>
            <person name="Zhou Y."/>
            <person name="Sun X."/>
            <person name="Brodelius P.E."/>
            <person name="Rose J.K.C."/>
            <person name="Tang K."/>
        </authorList>
    </citation>
    <scope>NUCLEOTIDE SEQUENCE [LARGE SCALE GENOMIC DNA]</scope>
    <source>
        <strain evidence="2">cv. Huhao1</strain>
        <tissue evidence="1">Leaf</tissue>
    </source>
</reference>
<evidence type="ECO:0000313" key="1">
    <source>
        <dbReference type="EMBL" id="PWA91802.1"/>
    </source>
</evidence>
<protein>
    <submittedName>
        <fullName evidence="1">Uncharacterized protein</fullName>
    </submittedName>
</protein>
<keyword evidence="2" id="KW-1185">Reference proteome</keyword>
<comment type="caution">
    <text evidence="1">The sequence shown here is derived from an EMBL/GenBank/DDBJ whole genome shotgun (WGS) entry which is preliminary data.</text>
</comment>
<proteinExistence type="predicted"/>
<gene>
    <name evidence="1" type="ORF">CTI12_AA086950</name>
</gene>
<dbReference type="AlphaFoldDB" id="A0A2U1Q1H8"/>
<evidence type="ECO:0000313" key="2">
    <source>
        <dbReference type="Proteomes" id="UP000245207"/>
    </source>
</evidence>